<dbReference type="EMBL" id="ML996692">
    <property type="protein sequence ID" value="KAF2401790.1"/>
    <property type="molecule type" value="Genomic_DNA"/>
</dbReference>
<organism evidence="1 2">
    <name type="scientific">Trichodelitschia bisporula</name>
    <dbReference type="NCBI Taxonomy" id="703511"/>
    <lineage>
        <taxon>Eukaryota</taxon>
        <taxon>Fungi</taxon>
        <taxon>Dikarya</taxon>
        <taxon>Ascomycota</taxon>
        <taxon>Pezizomycotina</taxon>
        <taxon>Dothideomycetes</taxon>
        <taxon>Dothideomycetes incertae sedis</taxon>
        <taxon>Phaeotrichales</taxon>
        <taxon>Phaeotrichaceae</taxon>
        <taxon>Trichodelitschia</taxon>
    </lineage>
</organism>
<name>A0A6G1I0I9_9PEZI</name>
<protein>
    <submittedName>
        <fullName evidence="1">Uncharacterized protein</fullName>
    </submittedName>
</protein>
<evidence type="ECO:0000313" key="2">
    <source>
        <dbReference type="Proteomes" id="UP000799640"/>
    </source>
</evidence>
<keyword evidence="2" id="KW-1185">Reference proteome</keyword>
<evidence type="ECO:0000313" key="1">
    <source>
        <dbReference type="EMBL" id="KAF2401790.1"/>
    </source>
</evidence>
<gene>
    <name evidence="1" type="ORF">EJ06DRAFT_360978</name>
</gene>
<dbReference type="AlphaFoldDB" id="A0A6G1I0I9"/>
<accession>A0A6G1I0I9</accession>
<sequence>MQYIRQFLLTLSFAALERPLSDDIYFKRGFYRKRGRLLGLNSRVLPHPDKEGVTSTQDHLNRRNQIPKDEAHFTKSRVPNCQSALLWDSAAPPTAGGWLCRRAPSRVAVSSQVVLACSAVTAVPNIPYICMCLHPPTAIADRNRGPGIGWCGASRQIRQPSAGKTWEWLTPHMKPGHLRVGAHTVQHARKPAALGFKPALRTLTWM</sequence>
<dbReference type="Proteomes" id="UP000799640">
    <property type="component" value="Unassembled WGS sequence"/>
</dbReference>
<reference evidence="1" key="1">
    <citation type="journal article" date="2020" name="Stud. Mycol.">
        <title>101 Dothideomycetes genomes: a test case for predicting lifestyles and emergence of pathogens.</title>
        <authorList>
            <person name="Haridas S."/>
            <person name="Albert R."/>
            <person name="Binder M."/>
            <person name="Bloem J."/>
            <person name="Labutti K."/>
            <person name="Salamov A."/>
            <person name="Andreopoulos B."/>
            <person name="Baker S."/>
            <person name="Barry K."/>
            <person name="Bills G."/>
            <person name="Bluhm B."/>
            <person name="Cannon C."/>
            <person name="Castanera R."/>
            <person name="Culley D."/>
            <person name="Daum C."/>
            <person name="Ezra D."/>
            <person name="Gonzalez J."/>
            <person name="Henrissat B."/>
            <person name="Kuo A."/>
            <person name="Liang C."/>
            <person name="Lipzen A."/>
            <person name="Lutzoni F."/>
            <person name="Magnuson J."/>
            <person name="Mondo S."/>
            <person name="Nolan M."/>
            <person name="Ohm R."/>
            <person name="Pangilinan J."/>
            <person name="Park H.-J."/>
            <person name="Ramirez L."/>
            <person name="Alfaro M."/>
            <person name="Sun H."/>
            <person name="Tritt A."/>
            <person name="Yoshinaga Y."/>
            <person name="Zwiers L.-H."/>
            <person name="Turgeon B."/>
            <person name="Goodwin S."/>
            <person name="Spatafora J."/>
            <person name="Crous P."/>
            <person name="Grigoriev I."/>
        </authorList>
    </citation>
    <scope>NUCLEOTIDE SEQUENCE</scope>
    <source>
        <strain evidence="1">CBS 262.69</strain>
    </source>
</reference>
<proteinExistence type="predicted"/>